<keyword evidence="1" id="KW-0472">Membrane</keyword>
<feature type="transmembrane region" description="Helical" evidence="1">
    <location>
        <begin position="94"/>
        <end position="115"/>
    </location>
</feature>
<keyword evidence="3" id="KW-1185">Reference proteome</keyword>
<dbReference type="RefSeq" id="WP_190861209.1">
    <property type="nucleotide sequence ID" value="NZ_JACXIY010000014.1"/>
</dbReference>
<name>A0A927H756_9BACL</name>
<organism evidence="2 3">
    <name type="scientific">Paenibacillus arenilitoris</name>
    <dbReference type="NCBI Taxonomy" id="2772299"/>
    <lineage>
        <taxon>Bacteria</taxon>
        <taxon>Bacillati</taxon>
        <taxon>Bacillota</taxon>
        <taxon>Bacilli</taxon>
        <taxon>Bacillales</taxon>
        <taxon>Paenibacillaceae</taxon>
        <taxon>Paenibacillus</taxon>
    </lineage>
</organism>
<accession>A0A927H756</accession>
<gene>
    <name evidence="2" type="ORF">IDH41_11760</name>
</gene>
<feature type="transmembrane region" description="Helical" evidence="1">
    <location>
        <begin position="157"/>
        <end position="176"/>
    </location>
</feature>
<evidence type="ECO:0000313" key="3">
    <source>
        <dbReference type="Proteomes" id="UP000632125"/>
    </source>
</evidence>
<protein>
    <submittedName>
        <fullName evidence="2">Uncharacterized protein</fullName>
    </submittedName>
</protein>
<comment type="caution">
    <text evidence="2">The sequence shown here is derived from an EMBL/GenBank/DDBJ whole genome shotgun (WGS) entry which is preliminary data.</text>
</comment>
<evidence type="ECO:0000313" key="2">
    <source>
        <dbReference type="EMBL" id="MBD2869254.1"/>
    </source>
</evidence>
<keyword evidence="1" id="KW-1133">Transmembrane helix</keyword>
<dbReference type="Proteomes" id="UP000632125">
    <property type="component" value="Unassembled WGS sequence"/>
</dbReference>
<reference evidence="2" key="1">
    <citation type="submission" date="2020-09" db="EMBL/GenBank/DDBJ databases">
        <title>A novel bacterium of genus Paenibacillus, isolated from South China Sea.</title>
        <authorList>
            <person name="Huang H."/>
            <person name="Mo K."/>
            <person name="Hu Y."/>
        </authorList>
    </citation>
    <scope>NUCLEOTIDE SEQUENCE</scope>
    <source>
        <strain evidence="2">IB182493</strain>
    </source>
</reference>
<dbReference type="AlphaFoldDB" id="A0A927H756"/>
<proteinExistence type="predicted"/>
<evidence type="ECO:0000256" key="1">
    <source>
        <dbReference type="SAM" id="Phobius"/>
    </source>
</evidence>
<sequence>MTTLREQALRRLGWGLVLPMIDIHIIIVDLLPDFIGYAMIVSALHRLSSEHSAFRKAKAAAIALLLLSLPQLLLKSNIPIAEFKAVPIHMHLYGQAGLALHALMAYWLFNGLYAFARQNGLGAETLDSVVYRRNFYLSVTVLQLAYYPFLWNSEDGMHLLLFAFAALMLVAELLLLRLPFRLAKERKGEERPAN</sequence>
<feature type="transmembrane region" description="Helical" evidence="1">
    <location>
        <begin position="135"/>
        <end position="151"/>
    </location>
</feature>
<dbReference type="EMBL" id="JACXIY010000014">
    <property type="protein sequence ID" value="MBD2869254.1"/>
    <property type="molecule type" value="Genomic_DNA"/>
</dbReference>
<keyword evidence="1" id="KW-0812">Transmembrane</keyword>